<keyword evidence="2" id="KW-0472">Membrane</keyword>
<feature type="transmembrane region" description="Helical" evidence="2">
    <location>
        <begin position="50"/>
        <end position="69"/>
    </location>
</feature>
<keyword evidence="2" id="KW-0812">Transmembrane</keyword>
<feature type="region of interest" description="Disordered" evidence="1">
    <location>
        <begin position="394"/>
        <end position="418"/>
    </location>
</feature>
<dbReference type="AlphaFoldDB" id="A0AAV8YE14"/>
<feature type="transmembrane region" description="Helical" evidence="2">
    <location>
        <begin position="250"/>
        <end position="270"/>
    </location>
</feature>
<evidence type="ECO:0000259" key="3">
    <source>
        <dbReference type="Pfam" id="PF01757"/>
    </source>
</evidence>
<feature type="compositionally biased region" description="Polar residues" evidence="1">
    <location>
        <begin position="394"/>
        <end position="409"/>
    </location>
</feature>
<evidence type="ECO:0000313" key="4">
    <source>
        <dbReference type="EMBL" id="KAJ8948699.1"/>
    </source>
</evidence>
<dbReference type="GO" id="GO:0016747">
    <property type="term" value="F:acyltransferase activity, transferring groups other than amino-acyl groups"/>
    <property type="evidence" value="ECO:0007669"/>
    <property type="project" value="InterPro"/>
</dbReference>
<name>A0AAV8YE14_9CUCU</name>
<feature type="transmembrane region" description="Helical" evidence="2">
    <location>
        <begin position="290"/>
        <end position="312"/>
    </location>
</feature>
<proteinExistence type="predicted"/>
<feature type="transmembrane region" description="Helical" evidence="2">
    <location>
        <begin position="89"/>
        <end position="115"/>
    </location>
</feature>
<keyword evidence="2" id="KW-1133">Transmembrane helix</keyword>
<dbReference type="PANTHER" id="PTHR11161:SF72">
    <property type="entry name" value="FI21449P1"/>
    <property type="match status" value="1"/>
</dbReference>
<dbReference type="PANTHER" id="PTHR11161">
    <property type="entry name" value="O-ACYLTRANSFERASE"/>
    <property type="match status" value="1"/>
</dbReference>
<comment type="caution">
    <text evidence="4">The sequence shown here is derived from an EMBL/GenBank/DDBJ whole genome shotgun (WGS) entry which is preliminary data.</text>
</comment>
<accession>A0AAV8YE14</accession>
<dbReference type="InterPro" id="IPR002656">
    <property type="entry name" value="Acyl_transf_3_dom"/>
</dbReference>
<evidence type="ECO:0000256" key="2">
    <source>
        <dbReference type="SAM" id="Phobius"/>
    </source>
</evidence>
<dbReference type="EMBL" id="JANEYF010002279">
    <property type="protein sequence ID" value="KAJ8948699.1"/>
    <property type="molecule type" value="Genomic_DNA"/>
</dbReference>
<dbReference type="InterPro" id="IPR052728">
    <property type="entry name" value="O2_lipid_transport_reg"/>
</dbReference>
<evidence type="ECO:0000313" key="5">
    <source>
        <dbReference type="Proteomes" id="UP001162156"/>
    </source>
</evidence>
<reference evidence="4" key="1">
    <citation type="journal article" date="2023" name="Insect Mol. Biol.">
        <title>Genome sequencing provides insights into the evolution of gene families encoding plant cell wall-degrading enzymes in longhorned beetles.</title>
        <authorList>
            <person name="Shin N.R."/>
            <person name="Okamura Y."/>
            <person name="Kirsch R."/>
            <person name="Pauchet Y."/>
        </authorList>
    </citation>
    <scope>NUCLEOTIDE SEQUENCE</scope>
    <source>
        <strain evidence="4">RBIC_L_NR</strain>
    </source>
</reference>
<gene>
    <name evidence="4" type="ORF">NQ314_008363</name>
</gene>
<protein>
    <recommendedName>
        <fullName evidence="3">Acyltransferase 3 domain-containing protein</fullName>
    </recommendedName>
</protein>
<organism evidence="4 5">
    <name type="scientific">Rhamnusium bicolor</name>
    <dbReference type="NCBI Taxonomy" id="1586634"/>
    <lineage>
        <taxon>Eukaryota</taxon>
        <taxon>Metazoa</taxon>
        <taxon>Ecdysozoa</taxon>
        <taxon>Arthropoda</taxon>
        <taxon>Hexapoda</taxon>
        <taxon>Insecta</taxon>
        <taxon>Pterygota</taxon>
        <taxon>Neoptera</taxon>
        <taxon>Endopterygota</taxon>
        <taxon>Coleoptera</taxon>
        <taxon>Polyphaga</taxon>
        <taxon>Cucujiformia</taxon>
        <taxon>Chrysomeloidea</taxon>
        <taxon>Cerambycidae</taxon>
        <taxon>Lepturinae</taxon>
        <taxon>Rhagiini</taxon>
        <taxon>Rhamnusium</taxon>
    </lineage>
</organism>
<feature type="transmembrane region" description="Helical" evidence="2">
    <location>
        <begin position="355"/>
        <end position="376"/>
    </location>
</feature>
<keyword evidence="5" id="KW-1185">Reference proteome</keyword>
<feature type="transmembrane region" description="Helical" evidence="2">
    <location>
        <begin position="136"/>
        <end position="155"/>
    </location>
</feature>
<sequence>MTTSTIYDIYLHKTQSKSRHPLLLAFSVFSNGRKLLHVSKNSREQIQTFHGLRVLSMMWIIAGHGFVMLQTSNVTNVDDRDNWTNHMKAVYITAGPLAVDTFFFISGFLLAFHYFKQKTRTLKAQVLSIPHMFLHRYLRLTPAVLMIYLVTISIFKHLGSGPVWNTGEEYFAEPCRKYWWSFFLYIQNYYNYDDLFVSQSLIFYLNTYYDTHSRFINYYIGVALAIFMREKKDKPFLYMVKNQHLSIANLIIWIVMLLGMLTIVLCYQEVQMNHGYESQSVFYSLMRPAWCIGLSWIVYSCYHGYGGVVNWILTGPTMQVMGRLTYCMYLTHVSVMAYIVFTPRDRIYFSDYNEFYFWCGHFIVSAIVSIFWTLAFESPLLIIEKFLLGSGNKTSNQSQVSEPQNGNKSTEMKKANVY</sequence>
<feature type="domain" description="Acyltransferase 3" evidence="3">
    <location>
        <begin position="49"/>
        <end position="187"/>
    </location>
</feature>
<evidence type="ECO:0000256" key="1">
    <source>
        <dbReference type="SAM" id="MobiDB-lite"/>
    </source>
</evidence>
<dbReference type="Pfam" id="PF01757">
    <property type="entry name" value="Acyl_transf_3"/>
    <property type="match status" value="1"/>
</dbReference>
<feature type="transmembrane region" description="Helical" evidence="2">
    <location>
        <begin position="324"/>
        <end position="343"/>
    </location>
</feature>
<dbReference type="Proteomes" id="UP001162156">
    <property type="component" value="Unassembled WGS sequence"/>
</dbReference>